<dbReference type="HOGENOM" id="CLU_126080_0_0_1"/>
<dbReference type="eggNOG" id="ENOG502RZG1">
    <property type="taxonomic scope" value="Eukaryota"/>
</dbReference>
<evidence type="ECO:0000256" key="5">
    <source>
        <dbReference type="SAM" id="MobiDB-lite"/>
    </source>
</evidence>
<proteinExistence type="inferred from homology"/>
<gene>
    <name evidence="7" type="primary">ALKAL1</name>
</gene>
<name>F6QBB7_MONDO</name>
<keyword evidence="3 6" id="KW-0732">Signal</keyword>
<dbReference type="InParanoid" id="F6QBB7"/>
<dbReference type="GO" id="GO:0005125">
    <property type="term" value="F:cytokine activity"/>
    <property type="evidence" value="ECO:0007669"/>
    <property type="project" value="UniProtKB-ARBA"/>
</dbReference>
<evidence type="ECO:0000256" key="6">
    <source>
        <dbReference type="SAM" id="SignalP"/>
    </source>
</evidence>
<dbReference type="OMA" id="TRDCAVP"/>
<dbReference type="RefSeq" id="XP_056679886.1">
    <property type="nucleotide sequence ID" value="XM_056823908.1"/>
</dbReference>
<dbReference type="OrthoDB" id="9807651at2759"/>
<comment type="similarity">
    <text evidence="4">Belongs to the ALKAL family.</text>
</comment>
<dbReference type="InterPro" id="IPR029364">
    <property type="entry name" value="ALKL1/2"/>
</dbReference>
<evidence type="ECO:0000256" key="2">
    <source>
        <dbReference type="ARBA" id="ARBA00022525"/>
    </source>
</evidence>
<evidence type="ECO:0008006" key="9">
    <source>
        <dbReference type="Google" id="ProtNLM"/>
    </source>
</evidence>
<dbReference type="AlphaFoldDB" id="F6QBB7"/>
<organism evidence="7 8">
    <name type="scientific">Monodelphis domestica</name>
    <name type="common">Gray short-tailed opossum</name>
    <dbReference type="NCBI Taxonomy" id="13616"/>
    <lineage>
        <taxon>Eukaryota</taxon>
        <taxon>Metazoa</taxon>
        <taxon>Chordata</taxon>
        <taxon>Craniata</taxon>
        <taxon>Vertebrata</taxon>
        <taxon>Euteleostomi</taxon>
        <taxon>Mammalia</taxon>
        <taxon>Metatheria</taxon>
        <taxon>Didelphimorphia</taxon>
        <taxon>Didelphidae</taxon>
        <taxon>Monodelphis</taxon>
    </lineage>
</organism>
<dbReference type="STRING" id="13616.ENSMODP00000038423"/>
<dbReference type="GO" id="GO:0070378">
    <property type="term" value="P:positive regulation of ERK5 cascade"/>
    <property type="evidence" value="ECO:0000318"/>
    <property type="project" value="GO_Central"/>
</dbReference>
<dbReference type="GO" id="GO:0030971">
    <property type="term" value="F:receptor tyrosine kinase binding"/>
    <property type="evidence" value="ECO:0000318"/>
    <property type="project" value="GO_Central"/>
</dbReference>
<accession>F6QBB7</accession>
<reference evidence="7 8" key="1">
    <citation type="journal article" date="2007" name="Nature">
        <title>Genome of the marsupial Monodelphis domestica reveals innovation in non-coding sequences.</title>
        <authorList>
            <person name="Mikkelsen T.S."/>
            <person name="Wakefield M.J."/>
            <person name="Aken B."/>
            <person name="Amemiya C.T."/>
            <person name="Chang J.L."/>
            <person name="Duke S."/>
            <person name="Garber M."/>
            <person name="Gentles A.J."/>
            <person name="Goodstadt L."/>
            <person name="Heger A."/>
            <person name="Jurka J."/>
            <person name="Kamal M."/>
            <person name="Mauceli E."/>
            <person name="Searle S.M."/>
            <person name="Sharpe T."/>
            <person name="Baker M.L."/>
            <person name="Batzer M.A."/>
            <person name="Benos P.V."/>
            <person name="Belov K."/>
            <person name="Clamp M."/>
            <person name="Cook A."/>
            <person name="Cuff J."/>
            <person name="Das R."/>
            <person name="Davidow L."/>
            <person name="Deakin J.E."/>
            <person name="Fazzari M.J."/>
            <person name="Glass J.L."/>
            <person name="Grabherr M."/>
            <person name="Greally J.M."/>
            <person name="Gu W."/>
            <person name="Hore T.A."/>
            <person name="Huttley G.A."/>
            <person name="Kleber M."/>
            <person name="Jirtle R.L."/>
            <person name="Koina E."/>
            <person name="Lee J.T."/>
            <person name="Mahony S."/>
            <person name="Marra M.A."/>
            <person name="Miller R.D."/>
            <person name="Nicholls R.D."/>
            <person name="Oda M."/>
            <person name="Papenfuss A.T."/>
            <person name="Parra Z.E."/>
            <person name="Pollock D.D."/>
            <person name="Ray D.A."/>
            <person name="Schein J.E."/>
            <person name="Speed T.P."/>
            <person name="Thompson K."/>
            <person name="VandeBerg J.L."/>
            <person name="Wade C.M."/>
            <person name="Walker J.A."/>
            <person name="Waters P.D."/>
            <person name="Webber C."/>
            <person name="Weidman J.R."/>
            <person name="Xie X."/>
            <person name="Zody M.C."/>
            <person name="Baldwin J."/>
            <person name="Abdouelleil A."/>
            <person name="Abdulkadir J."/>
            <person name="Abebe A."/>
            <person name="Abera B."/>
            <person name="Abreu J."/>
            <person name="Acer S.C."/>
            <person name="Aftuck L."/>
            <person name="Alexander A."/>
            <person name="An P."/>
            <person name="Anderson E."/>
            <person name="Anderson S."/>
            <person name="Arachi H."/>
            <person name="Azer M."/>
            <person name="Bachantsang P."/>
            <person name="Barry A."/>
            <person name="Bayul T."/>
            <person name="Berlin A."/>
            <person name="Bessette D."/>
            <person name="Bloom T."/>
            <person name="Bloom T."/>
            <person name="Boguslavskiy L."/>
            <person name="Bonnet C."/>
            <person name="Boukhgalter B."/>
            <person name="Bourzgui I."/>
            <person name="Brown A."/>
            <person name="Cahill P."/>
            <person name="Channer S."/>
            <person name="Cheshatsang Y."/>
            <person name="Chuda L."/>
            <person name="Citroen M."/>
            <person name="Collymore A."/>
            <person name="Cooke P."/>
            <person name="Costello M."/>
            <person name="D'Aco K."/>
            <person name="Daza R."/>
            <person name="De Haan G."/>
            <person name="DeGray S."/>
            <person name="DeMaso C."/>
            <person name="Dhargay N."/>
            <person name="Dooley K."/>
            <person name="Dooley E."/>
            <person name="Doricent M."/>
            <person name="Dorje P."/>
            <person name="Dorjee K."/>
            <person name="Dupes A."/>
            <person name="Elong R."/>
            <person name="Falk J."/>
            <person name="Farina A."/>
            <person name="Faro S."/>
            <person name="Ferguson D."/>
            <person name="Fisher S."/>
            <person name="Foley C.D."/>
            <person name="Franke A."/>
            <person name="Friedrich D."/>
            <person name="Gadbois L."/>
            <person name="Gearin G."/>
            <person name="Gearin C.R."/>
            <person name="Giannoukos G."/>
            <person name="Goode T."/>
            <person name="Graham J."/>
            <person name="Grandbois E."/>
            <person name="Grewal S."/>
            <person name="Gyaltsen K."/>
            <person name="Hafez N."/>
            <person name="Hagos B."/>
            <person name="Hall J."/>
            <person name="Henson C."/>
            <person name="Hollinger A."/>
            <person name="Honan T."/>
            <person name="Huard M.D."/>
            <person name="Hughes L."/>
            <person name="Hurhula B."/>
            <person name="Husby M.E."/>
            <person name="Kamat A."/>
            <person name="Kanga B."/>
            <person name="Kashin S."/>
            <person name="Khazanovich D."/>
            <person name="Kisner P."/>
            <person name="Lance K."/>
            <person name="Lara M."/>
            <person name="Lee W."/>
            <person name="Lennon N."/>
            <person name="Letendre F."/>
            <person name="LeVine R."/>
            <person name="Lipovsky A."/>
            <person name="Liu X."/>
            <person name="Liu J."/>
            <person name="Liu S."/>
            <person name="Lokyitsang T."/>
            <person name="Lokyitsang Y."/>
            <person name="Lubonja R."/>
            <person name="Lui A."/>
            <person name="MacDonald P."/>
            <person name="Magnisalis V."/>
            <person name="Maru K."/>
            <person name="Matthews C."/>
            <person name="McCusker W."/>
            <person name="McDonough S."/>
            <person name="Mehta T."/>
            <person name="Meldrim J."/>
            <person name="Meneus L."/>
            <person name="Mihai O."/>
            <person name="Mihalev A."/>
            <person name="Mihova T."/>
            <person name="Mittelman R."/>
            <person name="Mlenga V."/>
            <person name="Montmayeur A."/>
            <person name="Mulrain L."/>
            <person name="Navidi A."/>
            <person name="Naylor J."/>
            <person name="Negash T."/>
            <person name="Nguyen T."/>
            <person name="Nguyen N."/>
            <person name="Nicol R."/>
            <person name="Norbu C."/>
            <person name="Norbu N."/>
            <person name="Novod N."/>
            <person name="O'Neill B."/>
            <person name="Osman S."/>
            <person name="Markiewicz E."/>
            <person name="Oyono O.L."/>
            <person name="Patti C."/>
            <person name="Phunkhang P."/>
            <person name="Pierre F."/>
            <person name="Priest M."/>
            <person name="Raghuraman S."/>
            <person name="Rege F."/>
            <person name="Reyes R."/>
            <person name="Rise C."/>
            <person name="Rogov P."/>
            <person name="Ross K."/>
            <person name="Ryan E."/>
            <person name="Settipalli S."/>
            <person name="Shea T."/>
            <person name="Sherpa N."/>
            <person name="Shi L."/>
            <person name="Shih D."/>
            <person name="Sparrow T."/>
            <person name="Spaulding J."/>
            <person name="Stalker J."/>
            <person name="Stange-Thomann N."/>
            <person name="Stavropoulos S."/>
            <person name="Stone C."/>
            <person name="Strader C."/>
            <person name="Tesfaye S."/>
            <person name="Thomson T."/>
            <person name="Thoulutsang Y."/>
            <person name="Thoulutsang D."/>
            <person name="Topham K."/>
            <person name="Topping I."/>
            <person name="Tsamla T."/>
            <person name="Vassiliev H."/>
            <person name="Vo A."/>
            <person name="Wangchuk T."/>
            <person name="Wangdi T."/>
            <person name="Weiand M."/>
            <person name="Wilkinson J."/>
            <person name="Wilson A."/>
            <person name="Yadav S."/>
            <person name="Young G."/>
            <person name="Yu Q."/>
            <person name="Zembek L."/>
            <person name="Zhong D."/>
            <person name="Zimmer A."/>
            <person name="Zwirko Z."/>
            <person name="Jaffe D.B."/>
            <person name="Alvarez P."/>
            <person name="Brockman W."/>
            <person name="Butler J."/>
            <person name="Chin C."/>
            <person name="Gnerre S."/>
            <person name="MacCallum I."/>
            <person name="Graves J.A."/>
            <person name="Ponting C.P."/>
            <person name="Breen M."/>
            <person name="Samollow P.B."/>
            <person name="Lander E.S."/>
            <person name="Lindblad-Toh K."/>
        </authorList>
    </citation>
    <scope>NUCLEOTIDE SEQUENCE [LARGE SCALE GENOMIC DNA]</scope>
</reference>
<dbReference type="GeneTree" id="ENSGT00940000159969"/>
<keyword evidence="2" id="KW-0964">Secreted</keyword>
<protein>
    <recommendedName>
        <fullName evidence="9">ALK and LTK ligand 1</fullName>
    </recommendedName>
</protein>
<evidence type="ECO:0000313" key="7">
    <source>
        <dbReference type="Ensembl" id="ENSMODP00000038423.2"/>
    </source>
</evidence>
<dbReference type="Proteomes" id="UP000002280">
    <property type="component" value="Chromosome 3"/>
</dbReference>
<evidence type="ECO:0000256" key="1">
    <source>
        <dbReference type="ARBA" id="ARBA00004613"/>
    </source>
</evidence>
<feature type="signal peptide" evidence="6">
    <location>
        <begin position="1"/>
        <end position="27"/>
    </location>
</feature>
<reference evidence="7" key="3">
    <citation type="submission" date="2025-09" db="UniProtKB">
        <authorList>
            <consortium name="Ensembl"/>
        </authorList>
    </citation>
    <scope>IDENTIFICATION</scope>
</reference>
<dbReference type="Ensembl" id="ENSMODT00000040023.2">
    <property type="protein sequence ID" value="ENSMODP00000038423.2"/>
    <property type="gene ID" value="ENSMODG00000025613.2"/>
</dbReference>
<comment type="subcellular location">
    <subcellularLocation>
        <location evidence="1">Secreted</location>
    </subcellularLocation>
</comment>
<dbReference type="GO" id="GO:0070374">
    <property type="term" value="P:positive regulation of ERK1 and ERK2 cascade"/>
    <property type="evidence" value="ECO:0000318"/>
    <property type="project" value="GO_Central"/>
</dbReference>
<reference evidence="7" key="2">
    <citation type="submission" date="2025-08" db="UniProtKB">
        <authorList>
            <consortium name="Ensembl"/>
        </authorList>
    </citation>
    <scope>IDENTIFICATION</scope>
</reference>
<dbReference type="CTD" id="389658"/>
<sequence>MPAVSERPKLPTLILLILALASQKSQGSPRGRREARAQGYKEENLLHLLQAPGVSSSAQVPQQLSAGRVRSSSLLERIVYGATSSSLFSAVEPQMDSDRVLSSSSSAAAAAAAAAASSASPASSASSASSAAAASSSFSSSSSSTEPVASGSWLLSAPRSAEILPRDLNLKEKFIKHFTGPVTFSAECSKHFYRLYHNTRDCAVPAYYKRCARLLTRLAVSPLCTQP</sequence>
<dbReference type="GO" id="GO:0005576">
    <property type="term" value="C:extracellular region"/>
    <property type="evidence" value="ECO:0007669"/>
    <property type="project" value="UniProtKB-SubCell"/>
</dbReference>
<dbReference type="Pfam" id="PF15129">
    <property type="entry name" value="ALKL1_2"/>
    <property type="match status" value="1"/>
</dbReference>
<keyword evidence="8" id="KW-1185">Reference proteome</keyword>
<dbReference type="GeneID" id="130458403"/>
<evidence type="ECO:0000256" key="3">
    <source>
        <dbReference type="ARBA" id="ARBA00022729"/>
    </source>
</evidence>
<evidence type="ECO:0000313" key="8">
    <source>
        <dbReference type="Proteomes" id="UP000002280"/>
    </source>
</evidence>
<dbReference type="Bgee" id="ENSMODG00000025613">
    <property type="expression patterns" value="Expressed in skeletal muscle tissue and 7 other cell types or tissues"/>
</dbReference>
<dbReference type="PANTHER" id="PTHR28676">
    <property type="entry name" value="ALK AND LTK LIGAND 2-RELATED"/>
    <property type="match status" value="1"/>
</dbReference>
<dbReference type="GO" id="GO:0030298">
    <property type="term" value="F:receptor signaling protein tyrosine kinase activator activity"/>
    <property type="evidence" value="ECO:0000318"/>
    <property type="project" value="GO_Central"/>
</dbReference>
<evidence type="ECO:0000256" key="4">
    <source>
        <dbReference type="ARBA" id="ARBA00033741"/>
    </source>
</evidence>
<feature type="chain" id="PRO_5023820718" description="ALK and LTK ligand 1" evidence="6">
    <location>
        <begin position="28"/>
        <end position="227"/>
    </location>
</feature>
<feature type="compositionally biased region" description="Basic and acidic residues" evidence="5">
    <location>
        <begin position="31"/>
        <end position="41"/>
    </location>
</feature>
<feature type="region of interest" description="Disordered" evidence="5">
    <location>
        <begin position="22"/>
        <end position="41"/>
    </location>
</feature>
<dbReference type="PANTHER" id="PTHR28676:SF1">
    <property type="entry name" value="ALK AND LTK LIGAND 1"/>
    <property type="match status" value="1"/>
</dbReference>